<dbReference type="VEuPathDB" id="VectorBase:AARA21_008003"/>
<keyword evidence="4" id="KW-1015">Disulfide bond</keyword>
<protein>
    <submittedName>
        <fullName evidence="6">Uncharacterized protein</fullName>
    </submittedName>
</protein>
<dbReference type="GO" id="GO:0004252">
    <property type="term" value="F:serine-type endopeptidase activity"/>
    <property type="evidence" value="ECO:0007669"/>
    <property type="project" value="InterPro"/>
</dbReference>
<dbReference type="EMBL" id="APCN01008015">
    <property type="status" value="NOT_ANNOTATED_CDS"/>
    <property type="molecule type" value="Genomic_DNA"/>
</dbReference>
<keyword evidence="1" id="KW-0645">Protease</keyword>
<accession>A0A182HYY4</accession>
<comment type="similarity">
    <text evidence="5">Belongs to the peptidase S1 family. CLIP subfamily.</text>
</comment>
<dbReference type="Pfam" id="PF00089">
    <property type="entry name" value="Trypsin"/>
    <property type="match status" value="1"/>
</dbReference>
<dbReference type="GO" id="GO:0006508">
    <property type="term" value="P:proteolysis"/>
    <property type="evidence" value="ECO:0007669"/>
    <property type="project" value="UniProtKB-KW"/>
</dbReference>
<dbReference type="SUPFAM" id="SSF50494">
    <property type="entry name" value="Trypsin-like serine proteases"/>
    <property type="match status" value="1"/>
</dbReference>
<dbReference type="PROSITE" id="PS50240">
    <property type="entry name" value="TRYPSIN_DOM"/>
    <property type="match status" value="1"/>
</dbReference>
<evidence type="ECO:0000313" key="7">
    <source>
        <dbReference type="Proteomes" id="UP000075840"/>
    </source>
</evidence>
<dbReference type="PANTHER" id="PTHR24276:SF96">
    <property type="entry name" value="PEPTIDASE S1 DOMAIN-CONTAINING PROTEIN"/>
    <property type="match status" value="1"/>
</dbReference>
<evidence type="ECO:0000313" key="6">
    <source>
        <dbReference type="EnsemblMetazoa" id="AARA006512-PA"/>
    </source>
</evidence>
<dbReference type="SMART" id="SM00020">
    <property type="entry name" value="Tryp_SPc"/>
    <property type="match status" value="1"/>
</dbReference>
<evidence type="ECO:0000256" key="3">
    <source>
        <dbReference type="ARBA" id="ARBA00022825"/>
    </source>
</evidence>
<evidence type="ECO:0000256" key="1">
    <source>
        <dbReference type="ARBA" id="ARBA00022670"/>
    </source>
</evidence>
<dbReference type="AlphaFoldDB" id="A0A182HYY4"/>
<reference evidence="6" key="1">
    <citation type="submission" date="2022-08" db="UniProtKB">
        <authorList>
            <consortium name="EnsemblMetazoa"/>
        </authorList>
    </citation>
    <scope>IDENTIFICATION</scope>
    <source>
        <strain evidence="6">Dongola</strain>
    </source>
</reference>
<sequence>MKQIICAVLFGLFCSNSAAIQADQSDVLRNDNGEIETKGVVQSGRLVNGIGVKIERYKFAVSLRYFNQYVCGASIITPSHALTSAFCATKYLHVNIYGSSASTISGGIEIPVVQIVVHPSYVGLTFGVPNFDVAVVIVPTNAFQGTNMAPIALQSTELPVGSRCYLVGWGETNVISFASLTQLRYASMNIVSQSTCTRSWYGVPITSERICARYCFGVDACRSDIGSPLVCNGKLTGFVSITSNNCDGVRPAIFTRVAAPSIRSFIRYQTGI</sequence>
<organism evidence="6 7">
    <name type="scientific">Anopheles arabiensis</name>
    <name type="common">Mosquito</name>
    <dbReference type="NCBI Taxonomy" id="7173"/>
    <lineage>
        <taxon>Eukaryota</taxon>
        <taxon>Metazoa</taxon>
        <taxon>Ecdysozoa</taxon>
        <taxon>Arthropoda</taxon>
        <taxon>Hexapoda</taxon>
        <taxon>Insecta</taxon>
        <taxon>Pterygota</taxon>
        <taxon>Neoptera</taxon>
        <taxon>Endopterygota</taxon>
        <taxon>Diptera</taxon>
        <taxon>Nematocera</taxon>
        <taxon>Culicoidea</taxon>
        <taxon>Culicidae</taxon>
        <taxon>Anophelinae</taxon>
        <taxon>Anopheles</taxon>
    </lineage>
</organism>
<proteinExistence type="inferred from homology"/>
<evidence type="ECO:0000256" key="5">
    <source>
        <dbReference type="ARBA" id="ARBA00024195"/>
    </source>
</evidence>
<keyword evidence="2" id="KW-0378">Hydrolase</keyword>
<evidence type="ECO:0000256" key="2">
    <source>
        <dbReference type="ARBA" id="ARBA00022801"/>
    </source>
</evidence>
<dbReference type="InterPro" id="IPR009003">
    <property type="entry name" value="Peptidase_S1_PA"/>
</dbReference>
<name>A0A182HYY4_ANOAR</name>
<dbReference type="VEuPathDB" id="VectorBase:AARA006512"/>
<dbReference type="EnsemblMetazoa" id="AARA006512-RA">
    <property type="protein sequence ID" value="AARA006512-PA"/>
    <property type="gene ID" value="AARA006512"/>
</dbReference>
<dbReference type="Gene3D" id="2.40.10.10">
    <property type="entry name" value="Trypsin-like serine proteases"/>
    <property type="match status" value="1"/>
</dbReference>
<dbReference type="InterPro" id="IPR001254">
    <property type="entry name" value="Trypsin_dom"/>
</dbReference>
<dbReference type="PANTHER" id="PTHR24276">
    <property type="entry name" value="POLYSERASE-RELATED"/>
    <property type="match status" value="1"/>
</dbReference>
<evidence type="ECO:0000256" key="4">
    <source>
        <dbReference type="ARBA" id="ARBA00023157"/>
    </source>
</evidence>
<dbReference type="FunFam" id="2.40.10.10:FF:000034">
    <property type="entry name" value="Eupolytin"/>
    <property type="match status" value="1"/>
</dbReference>
<dbReference type="InterPro" id="IPR050430">
    <property type="entry name" value="Peptidase_S1"/>
</dbReference>
<keyword evidence="3" id="KW-0720">Serine protease</keyword>
<dbReference type="Proteomes" id="UP000075840">
    <property type="component" value="Unassembled WGS sequence"/>
</dbReference>
<dbReference type="CDD" id="cd00190">
    <property type="entry name" value="Tryp_SPc"/>
    <property type="match status" value="1"/>
</dbReference>
<dbReference type="InterPro" id="IPR043504">
    <property type="entry name" value="Peptidase_S1_PA_chymotrypsin"/>
</dbReference>
<keyword evidence="7" id="KW-1185">Reference proteome</keyword>